<dbReference type="EMBL" id="CAADRA010005120">
    <property type="protein sequence ID" value="VFT85213.1"/>
    <property type="molecule type" value="Genomic_DNA"/>
</dbReference>
<feature type="region of interest" description="Disordered" evidence="1">
    <location>
        <begin position="1"/>
        <end position="21"/>
    </location>
</feature>
<protein>
    <submittedName>
        <fullName evidence="4">Aste57867_8326 protein</fullName>
    </submittedName>
</protein>
<sequence>MEKKHRLTLESMNENEPSPKRAAHFDDVASPMALIPITVNPDVTHDFECLSPPSQSAIFDDDHDPELSQLRRYYEGGGKSSIRLKLHASTKACMTPYDRASLEKGDLVDFELGPHDPSVDFGREIFTSQLQQSAATYLGLERLSSRHCRLDWSCENNDVCLFVTDLGSTNGTVVNSTRLVPEVRTRVYHGDIIRLAFMKGNPLRSCKIQYEVEDPRVVRIDTPFRSPAVTLGHNVLVRFRRLICIVHGTAWPRVSFLPARCATLMDPIYDRMTFMLNFQKEYEGLKDSLTTAAKSTWHDHVNYAGVQVVHAAPPIDVAVYFATLDALHMIVSSKCRVLHFSGHGAPDCLYFESDERLGLSNPIPYKMLVQILQAPTVRLHLRLAVVNSCNSEHVAKAFVDCGVPHVIAIRGDTAVEDAEAVHFTQAFYLNLALGRKTVNECFKDALVTISCSPHRSMSSSSSDGEGTPKFTLLPEGIRHDEVVFPHITIPQVAHQPFQARFPNIWDSKVPMLCPHFRFRSIEQLRLCQYLTIENDATYKRWIWITGPSGIGKTQLAHACARFLHPRMAFLGGVYSLNVAELCEDDEKARPKLLHHPHERIYDKIESLLDEFRGSGNRRMERMHKLTRHIHGTPMLVVLDGCDALLYENIHMFTSFVNCKLAENIGLKVITTSEYPCQTDRAHDHGLYIFKTGPMTRRASAKLIVEILFPRKLSVHKMRRSLGRAPGH</sequence>
<organism evidence="4 5">
    <name type="scientific">Aphanomyces stellatus</name>
    <dbReference type="NCBI Taxonomy" id="120398"/>
    <lineage>
        <taxon>Eukaryota</taxon>
        <taxon>Sar</taxon>
        <taxon>Stramenopiles</taxon>
        <taxon>Oomycota</taxon>
        <taxon>Saprolegniomycetes</taxon>
        <taxon>Saprolegniales</taxon>
        <taxon>Verrucalvaceae</taxon>
        <taxon>Aphanomyces</taxon>
    </lineage>
</organism>
<dbReference type="Pfam" id="PF00498">
    <property type="entry name" value="FHA"/>
    <property type="match status" value="1"/>
</dbReference>
<feature type="domain" description="FHA" evidence="2">
    <location>
        <begin position="119"/>
        <end position="179"/>
    </location>
</feature>
<dbReference type="InterPro" id="IPR000253">
    <property type="entry name" value="FHA_dom"/>
</dbReference>
<name>A0A485KJY4_9STRA</name>
<dbReference type="SMART" id="SM00382">
    <property type="entry name" value="AAA"/>
    <property type="match status" value="1"/>
</dbReference>
<evidence type="ECO:0000256" key="1">
    <source>
        <dbReference type="SAM" id="MobiDB-lite"/>
    </source>
</evidence>
<accession>A0A485KJY4</accession>
<dbReference type="PROSITE" id="PS50006">
    <property type="entry name" value="FHA_DOMAIN"/>
    <property type="match status" value="1"/>
</dbReference>
<dbReference type="SUPFAM" id="SSF52540">
    <property type="entry name" value="P-loop containing nucleoside triphosphate hydrolases"/>
    <property type="match status" value="1"/>
</dbReference>
<keyword evidence="5" id="KW-1185">Reference proteome</keyword>
<dbReference type="OrthoDB" id="1305878at2759"/>
<reference evidence="3" key="2">
    <citation type="submission" date="2019-06" db="EMBL/GenBank/DDBJ databases">
        <title>Genomics analysis of Aphanomyces spp. identifies a new class of oomycete effector associated with host adaptation.</title>
        <authorList>
            <person name="Gaulin E."/>
        </authorList>
    </citation>
    <scope>NUCLEOTIDE SEQUENCE</scope>
    <source>
        <strain evidence="3">CBS 578.67</strain>
    </source>
</reference>
<proteinExistence type="predicted"/>
<dbReference type="SUPFAM" id="SSF49879">
    <property type="entry name" value="SMAD/FHA domain"/>
    <property type="match status" value="1"/>
</dbReference>
<evidence type="ECO:0000313" key="4">
    <source>
        <dbReference type="EMBL" id="VFT85213.1"/>
    </source>
</evidence>
<gene>
    <name evidence="4" type="primary">Aste57867_8326</name>
    <name evidence="3" type="ORF">As57867_008294</name>
    <name evidence="4" type="ORF">ASTE57867_8326</name>
</gene>
<dbReference type="InterPro" id="IPR027417">
    <property type="entry name" value="P-loop_NTPase"/>
</dbReference>
<evidence type="ECO:0000313" key="3">
    <source>
        <dbReference type="EMBL" id="KAF0701175.1"/>
    </source>
</evidence>
<dbReference type="Gene3D" id="3.40.50.300">
    <property type="entry name" value="P-loop containing nucleotide triphosphate hydrolases"/>
    <property type="match status" value="1"/>
</dbReference>
<dbReference type="InterPro" id="IPR008984">
    <property type="entry name" value="SMAD_FHA_dom_sf"/>
</dbReference>
<dbReference type="Proteomes" id="UP000332933">
    <property type="component" value="Unassembled WGS sequence"/>
</dbReference>
<dbReference type="Gene3D" id="2.60.200.20">
    <property type="match status" value="1"/>
</dbReference>
<dbReference type="AlphaFoldDB" id="A0A485KJY4"/>
<dbReference type="InterPro" id="IPR024983">
    <property type="entry name" value="CHAT_dom"/>
</dbReference>
<evidence type="ECO:0000313" key="5">
    <source>
        <dbReference type="Proteomes" id="UP000332933"/>
    </source>
</evidence>
<reference evidence="4 5" key="1">
    <citation type="submission" date="2019-03" db="EMBL/GenBank/DDBJ databases">
        <authorList>
            <person name="Gaulin E."/>
            <person name="Dumas B."/>
        </authorList>
    </citation>
    <scope>NUCLEOTIDE SEQUENCE [LARGE SCALE GENOMIC DNA]</scope>
    <source>
        <strain evidence="4">CBS 568.67</strain>
    </source>
</reference>
<evidence type="ECO:0000259" key="2">
    <source>
        <dbReference type="PROSITE" id="PS50006"/>
    </source>
</evidence>
<dbReference type="SMART" id="SM00240">
    <property type="entry name" value="FHA"/>
    <property type="match status" value="1"/>
</dbReference>
<dbReference type="Pfam" id="PF12770">
    <property type="entry name" value="CHAT"/>
    <property type="match status" value="1"/>
</dbReference>
<dbReference type="InterPro" id="IPR003593">
    <property type="entry name" value="AAA+_ATPase"/>
</dbReference>
<dbReference type="EMBL" id="VJMH01005099">
    <property type="protein sequence ID" value="KAF0701175.1"/>
    <property type="molecule type" value="Genomic_DNA"/>
</dbReference>
<dbReference type="CDD" id="cd00060">
    <property type="entry name" value="FHA"/>
    <property type="match status" value="1"/>
</dbReference>